<protein>
    <submittedName>
        <fullName evidence="1">Uncharacterized protein</fullName>
    </submittedName>
</protein>
<name>A0A3G1TV26_ENTFC</name>
<proteinExistence type="predicted"/>
<sequence length="54" mass="6264">MGKGRNYVTNIINYYPNRLPKGSFKKVGDKTYIITEEGIEALRSQTENKNKKKE</sequence>
<accession>A0A3G1TV26</accession>
<dbReference type="RefSeq" id="WP_002321212.1">
    <property type="nucleotide sequence ID" value="NZ_JAHDJG010000056.1"/>
</dbReference>
<reference evidence="1" key="1">
    <citation type="submission" date="2017-11" db="EMBL/GenBank/DDBJ databases">
        <title>The Silenced vanM Gene Cluster on Plasmid was Prevalent in Clinical Isolates of Enterococci from Hangzhou, China.</title>
        <authorList>
            <person name="Sun L."/>
            <person name="Qu T."/>
            <person name="Chen Y."/>
            <person name="Fu Y."/>
            <person name="Yang Q."/>
            <person name="Yu Y."/>
        </authorList>
    </citation>
    <scope>NUCLEOTIDE SEQUENCE</scope>
    <source>
        <strain evidence="1">SRR6</strain>
        <plasmid evidence="1">pEMSRR6</plasmid>
    </source>
</reference>
<keyword evidence="1" id="KW-0614">Plasmid</keyword>
<geneLocation type="plasmid" evidence="1">
    <name>pEMSRR6</name>
</geneLocation>
<evidence type="ECO:0000313" key="1">
    <source>
        <dbReference type="EMBL" id="AYF52738.1"/>
    </source>
</evidence>
<organism evidence="1">
    <name type="scientific">Enterococcus faecium</name>
    <name type="common">Streptococcus faecium</name>
    <dbReference type="NCBI Taxonomy" id="1352"/>
    <lineage>
        <taxon>Bacteria</taxon>
        <taxon>Bacillati</taxon>
        <taxon>Bacillota</taxon>
        <taxon>Bacilli</taxon>
        <taxon>Lactobacillales</taxon>
        <taxon>Enterococcaceae</taxon>
        <taxon>Enterococcus</taxon>
    </lineage>
</organism>
<dbReference type="EMBL" id="MG640601">
    <property type="protein sequence ID" value="AYF52738.1"/>
    <property type="molecule type" value="Genomic_DNA"/>
</dbReference>
<dbReference type="AlphaFoldDB" id="A0A3G1TV26"/>